<comment type="caution">
    <text evidence="2">The sequence shown here is derived from an EMBL/GenBank/DDBJ whole genome shotgun (WGS) entry which is preliminary data.</text>
</comment>
<feature type="transmembrane region" description="Helical" evidence="1">
    <location>
        <begin position="20"/>
        <end position="43"/>
    </location>
</feature>
<proteinExistence type="predicted"/>
<sequence length="147" mass="15971">MPLQMMRRISAVVDFSQVNYWAVAAATIVTMFLGFLWYSQVLFSKAWVKQMDKKMEDMSGGGPMTYVLTALTALGGSWVLALILTLSDNPSIGTGMTVGLLMGIAVALKIGMNFLFEGRKPGLYYITVGYHLVSFVLSGLIIGAMQG</sequence>
<keyword evidence="1" id="KW-0812">Transmembrane</keyword>
<gene>
    <name evidence="2" type="ORF">E5161_11550</name>
</gene>
<keyword evidence="1" id="KW-1133">Transmembrane helix</keyword>
<organism evidence="2 3">
    <name type="scientific">Cohnella pontilimi</name>
    <dbReference type="NCBI Taxonomy" id="2564100"/>
    <lineage>
        <taxon>Bacteria</taxon>
        <taxon>Bacillati</taxon>
        <taxon>Bacillota</taxon>
        <taxon>Bacilli</taxon>
        <taxon>Bacillales</taxon>
        <taxon>Paenibacillaceae</taxon>
        <taxon>Cohnella</taxon>
    </lineage>
</organism>
<name>A0A4U0FAW8_9BACL</name>
<protein>
    <submittedName>
        <fullName evidence="2">DUF1761 domain-containing protein</fullName>
    </submittedName>
</protein>
<keyword evidence="3" id="KW-1185">Reference proteome</keyword>
<feature type="transmembrane region" description="Helical" evidence="1">
    <location>
        <begin position="64"/>
        <end position="86"/>
    </location>
</feature>
<keyword evidence="1" id="KW-0472">Membrane</keyword>
<dbReference type="AlphaFoldDB" id="A0A4U0FAW8"/>
<dbReference type="Pfam" id="PF08570">
    <property type="entry name" value="DUF1761"/>
    <property type="match status" value="1"/>
</dbReference>
<feature type="transmembrane region" description="Helical" evidence="1">
    <location>
        <begin position="123"/>
        <end position="145"/>
    </location>
</feature>
<dbReference type="EMBL" id="SUPK01000005">
    <property type="protein sequence ID" value="TJY41830.1"/>
    <property type="molecule type" value="Genomic_DNA"/>
</dbReference>
<dbReference type="OrthoDB" id="333057at2"/>
<reference evidence="2 3" key="1">
    <citation type="submission" date="2019-04" db="EMBL/GenBank/DDBJ databases">
        <title>Cohnella sp. nov., isolated from soil.</title>
        <authorList>
            <person name="Kim W."/>
        </authorList>
    </citation>
    <scope>NUCLEOTIDE SEQUENCE [LARGE SCALE GENOMIC DNA]</scope>
    <source>
        <strain evidence="2 3">CAU 1483</strain>
    </source>
</reference>
<accession>A0A4U0FAW8</accession>
<dbReference type="Proteomes" id="UP000309673">
    <property type="component" value="Unassembled WGS sequence"/>
</dbReference>
<evidence type="ECO:0000313" key="3">
    <source>
        <dbReference type="Proteomes" id="UP000309673"/>
    </source>
</evidence>
<evidence type="ECO:0000313" key="2">
    <source>
        <dbReference type="EMBL" id="TJY41830.1"/>
    </source>
</evidence>
<dbReference type="InterPro" id="IPR013879">
    <property type="entry name" value="DUF1761"/>
</dbReference>
<feature type="transmembrane region" description="Helical" evidence="1">
    <location>
        <begin position="92"/>
        <end position="111"/>
    </location>
</feature>
<evidence type="ECO:0000256" key="1">
    <source>
        <dbReference type="SAM" id="Phobius"/>
    </source>
</evidence>